<organism evidence="2 3">
    <name type="scientific">Polyporus arcularius HHB13444</name>
    <dbReference type="NCBI Taxonomy" id="1314778"/>
    <lineage>
        <taxon>Eukaryota</taxon>
        <taxon>Fungi</taxon>
        <taxon>Dikarya</taxon>
        <taxon>Basidiomycota</taxon>
        <taxon>Agaricomycotina</taxon>
        <taxon>Agaricomycetes</taxon>
        <taxon>Polyporales</taxon>
        <taxon>Polyporaceae</taxon>
        <taxon>Polyporus</taxon>
    </lineage>
</organism>
<protein>
    <submittedName>
        <fullName evidence="2">Uncharacterized protein</fullName>
    </submittedName>
</protein>
<proteinExistence type="predicted"/>
<accession>A0A5C3PC04</accession>
<dbReference type="Proteomes" id="UP000308197">
    <property type="component" value="Unassembled WGS sequence"/>
</dbReference>
<feature type="region of interest" description="Disordered" evidence="1">
    <location>
        <begin position="1"/>
        <end position="27"/>
    </location>
</feature>
<dbReference type="InParanoid" id="A0A5C3PC04"/>
<sequence>MRPLTAQFSYSVSTPAPSHSSRLTSHPRRACCHIDRRSRRSSLLIHPVSHQQSAGRIFSDAPGPLSVLHSAPRPVLRSQFPEPPLIPVRTSLFGAKLRLSGTPATSNSINHPPIFRARDCDRRPAFCAIARCAAVGGAWLSFPSDVAVLCSATAWGPSMLERFGCF</sequence>
<reference evidence="2 3" key="1">
    <citation type="journal article" date="2019" name="Nat. Ecol. Evol.">
        <title>Megaphylogeny resolves global patterns of mushroom evolution.</title>
        <authorList>
            <person name="Varga T."/>
            <person name="Krizsan K."/>
            <person name="Foldi C."/>
            <person name="Dima B."/>
            <person name="Sanchez-Garcia M."/>
            <person name="Sanchez-Ramirez S."/>
            <person name="Szollosi G.J."/>
            <person name="Szarkandi J.G."/>
            <person name="Papp V."/>
            <person name="Albert L."/>
            <person name="Andreopoulos W."/>
            <person name="Angelini C."/>
            <person name="Antonin V."/>
            <person name="Barry K.W."/>
            <person name="Bougher N.L."/>
            <person name="Buchanan P."/>
            <person name="Buyck B."/>
            <person name="Bense V."/>
            <person name="Catcheside P."/>
            <person name="Chovatia M."/>
            <person name="Cooper J."/>
            <person name="Damon W."/>
            <person name="Desjardin D."/>
            <person name="Finy P."/>
            <person name="Geml J."/>
            <person name="Haridas S."/>
            <person name="Hughes K."/>
            <person name="Justo A."/>
            <person name="Karasinski D."/>
            <person name="Kautmanova I."/>
            <person name="Kiss B."/>
            <person name="Kocsube S."/>
            <person name="Kotiranta H."/>
            <person name="LaButti K.M."/>
            <person name="Lechner B.E."/>
            <person name="Liimatainen K."/>
            <person name="Lipzen A."/>
            <person name="Lukacs Z."/>
            <person name="Mihaltcheva S."/>
            <person name="Morgado L.N."/>
            <person name="Niskanen T."/>
            <person name="Noordeloos M.E."/>
            <person name="Ohm R.A."/>
            <person name="Ortiz-Santana B."/>
            <person name="Ovrebo C."/>
            <person name="Racz N."/>
            <person name="Riley R."/>
            <person name="Savchenko A."/>
            <person name="Shiryaev A."/>
            <person name="Soop K."/>
            <person name="Spirin V."/>
            <person name="Szebenyi C."/>
            <person name="Tomsovsky M."/>
            <person name="Tulloss R.E."/>
            <person name="Uehling J."/>
            <person name="Grigoriev I.V."/>
            <person name="Vagvolgyi C."/>
            <person name="Papp T."/>
            <person name="Martin F.M."/>
            <person name="Miettinen O."/>
            <person name="Hibbett D.S."/>
            <person name="Nagy L.G."/>
        </authorList>
    </citation>
    <scope>NUCLEOTIDE SEQUENCE [LARGE SCALE GENOMIC DNA]</scope>
    <source>
        <strain evidence="2 3">HHB13444</strain>
    </source>
</reference>
<dbReference type="AlphaFoldDB" id="A0A5C3PC04"/>
<name>A0A5C3PC04_9APHY</name>
<evidence type="ECO:0000313" key="3">
    <source>
        <dbReference type="Proteomes" id="UP000308197"/>
    </source>
</evidence>
<keyword evidence="3" id="KW-1185">Reference proteome</keyword>
<dbReference type="EMBL" id="ML211183">
    <property type="protein sequence ID" value="TFK86781.1"/>
    <property type="molecule type" value="Genomic_DNA"/>
</dbReference>
<gene>
    <name evidence="2" type="ORF">K466DRAFT_139721</name>
</gene>
<feature type="compositionally biased region" description="Polar residues" evidence="1">
    <location>
        <begin position="1"/>
        <end position="24"/>
    </location>
</feature>
<evidence type="ECO:0000313" key="2">
    <source>
        <dbReference type="EMBL" id="TFK86781.1"/>
    </source>
</evidence>
<evidence type="ECO:0000256" key="1">
    <source>
        <dbReference type="SAM" id="MobiDB-lite"/>
    </source>
</evidence>